<gene>
    <name evidence="7" type="ORF">ASPWEDRAFT_175507</name>
</gene>
<dbReference type="Gene3D" id="3.10.170.10">
    <property type="match status" value="1"/>
</dbReference>
<dbReference type="STRING" id="1073089.A0A1L9RBE8"/>
<sequence length="346" mass="38682">MDTLTNTENDEKNDRNQDWCFFMPPYLLKAIAESTQVPPESCEAAAKTLEFDGNIRNGRISLIRQPGPAARAASSFVKESTSTEVATPATCYIHDCEGSTDLPRRLVRKNEVRVKDRPANNAYDGLRIASEFFNTVFKRKSIDNASLPLIGSVHFGTDYNNAFWDGNQMVFGDGDGLYFDYLTVSLEVIVHELTHDVFAIMAEQWHFNQTVTDAGWTLGQGVFPMPRRGAGIRSLKAPGTAYDDYLGKDPQASHMDNYVETHEDNCGVHYNSGIPNHAFYLAATRLGGYSWERVGQIWYTTLQDSRLKPKSTFREFAKVSAEIAQTQFGKTAYDVVKNAWASVGVL</sequence>
<keyword evidence="2" id="KW-0645">Protease</keyword>
<proteinExistence type="inferred from homology"/>
<dbReference type="GeneID" id="63747215"/>
<dbReference type="InterPro" id="IPR027268">
    <property type="entry name" value="Peptidase_M4/M1_CTD_sf"/>
</dbReference>
<name>A0A1L9RBE8_ASPWE</name>
<evidence type="ECO:0000256" key="4">
    <source>
        <dbReference type="ARBA" id="ARBA00022833"/>
    </source>
</evidence>
<dbReference type="InterPro" id="IPR052759">
    <property type="entry name" value="Metalloprotease_M4"/>
</dbReference>
<dbReference type="Pfam" id="PF02868">
    <property type="entry name" value="Peptidase_M4_C"/>
    <property type="match status" value="1"/>
</dbReference>
<accession>A0A1L9RBE8</accession>
<organism evidence="7 8">
    <name type="scientific">Aspergillus wentii DTO 134E9</name>
    <dbReference type="NCBI Taxonomy" id="1073089"/>
    <lineage>
        <taxon>Eukaryota</taxon>
        <taxon>Fungi</taxon>
        <taxon>Dikarya</taxon>
        <taxon>Ascomycota</taxon>
        <taxon>Pezizomycotina</taxon>
        <taxon>Eurotiomycetes</taxon>
        <taxon>Eurotiomycetidae</taxon>
        <taxon>Eurotiales</taxon>
        <taxon>Aspergillaceae</taxon>
        <taxon>Aspergillus</taxon>
        <taxon>Aspergillus subgen. Cremei</taxon>
    </lineage>
</organism>
<evidence type="ECO:0000259" key="6">
    <source>
        <dbReference type="Pfam" id="PF02868"/>
    </source>
</evidence>
<dbReference type="RefSeq" id="XP_040685885.1">
    <property type="nucleotide sequence ID" value="XM_040831367.1"/>
</dbReference>
<dbReference type="Gene3D" id="1.10.390.10">
    <property type="entry name" value="Neutral Protease Domain 2"/>
    <property type="match status" value="1"/>
</dbReference>
<dbReference type="OrthoDB" id="5332336at2759"/>
<protein>
    <recommendedName>
        <fullName evidence="6">Peptidase M4 C-terminal domain-containing protein</fullName>
    </recommendedName>
</protein>
<dbReference type="AlphaFoldDB" id="A0A1L9RBE8"/>
<keyword evidence="4" id="KW-0862">Zinc</keyword>
<dbReference type="Proteomes" id="UP000184383">
    <property type="component" value="Unassembled WGS sequence"/>
</dbReference>
<dbReference type="SUPFAM" id="SSF55486">
    <property type="entry name" value="Metalloproteases ('zincins'), catalytic domain"/>
    <property type="match status" value="1"/>
</dbReference>
<comment type="similarity">
    <text evidence="1">Belongs to the peptidase M4 family.</text>
</comment>
<evidence type="ECO:0000256" key="1">
    <source>
        <dbReference type="ARBA" id="ARBA00009388"/>
    </source>
</evidence>
<dbReference type="GO" id="GO:0004222">
    <property type="term" value="F:metalloendopeptidase activity"/>
    <property type="evidence" value="ECO:0007669"/>
    <property type="project" value="InterPro"/>
</dbReference>
<dbReference type="PANTHER" id="PTHR43579:SF1">
    <property type="entry name" value="NEUTRAL METALLOPROTEINASE"/>
    <property type="match status" value="1"/>
</dbReference>
<evidence type="ECO:0000256" key="2">
    <source>
        <dbReference type="ARBA" id="ARBA00022670"/>
    </source>
</evidence>
<evidence type="ECO:0000256" key="3">
    <source>
        <dbReference type="ARBA" id="ARBA00022801"/>
    </source>
</evidence>
<keyword evidence="3" id="KW-0378">Hydrolase</keyword>
<evidence type="ECO:0000313" key="8">
    <source>
        <dbReference type="Proteomes" id="UP000184383"/>
    </source>
</evidence>
<reference evidence="8" key="1">
    <citation type="journal article" date="2017" name="Genome Biol.">
        <title>Comparative genomics reveals high biological diversity and specific adaptations in the industrially and medically important fungal genus Aspergillus.</title>
        <authorList>
            <person name="de Vries R.P."/>
            <person name="Riley R."/>
            <person name="Wiebenga A."/>
            <person name="Aguilar-Osorio G."/>
            <person name="Amillis S."/>
            <person name="Uchima C.A."/>
            <person name="Anderluh G."/>
            <person name="Asadollahi M."/>
            <person name="Askin M."/>
            <person name="Barry K."/>
            <person name="Battaglia E."/>
            <person name="Bayram O."/>
            <person name="Benocci T."/>
            <person name="Braus-Stromeyer S.A."/>
            <person name="Caldana C."/>
            <person name="Canovas D."/>
            <person name="Cerqueira G.C."/>
            <person name="Chen F."/>
            <person name="Chen W."/>
            <person name="Choi C."/>
            <person name="Clum A."/>
            <person name="Dos Santos R.A."/>
            <person name="Damasio A.R."/>
            <person name="Diallinas G."/>
            <person name="Emri T."/>
            <person name="Fekete E."/>
            <person name="Flipphi M."/>
            <person name="Freyberg S."/>
            <person name="Gallo A."/>
            <person name="Gournas C."/>
            <person name="Habgood R."/>
            <person name="Hainaut M."/>
            <person name="Harispe M.L."/>
            <person name="Henrissat B."/>
            <person name="Hilden K.S."/>
            <person name="Hope R."/>
            <person name="Hossain A."/>
            <person name="Karabika E."/>
            <person name="Karaffa L."/>
            <person name="Karanyi Z."/>
            <person name="Krasevec N."/>
            <person name="Kuo A."/>
            <person name="Kusch H."/>
            <person name="LaButti K."/>
            <person name="Lagendijk E.L."/>
            <person name="Lapidus A."/>
            <person name="Levasseur A."/>
            <person name="Lindquist E."/>
            <person name="Lipzen A."/>
            <person name="Logrieco A.F."/>
            <person name="MacCabe A."/>
            <person name="Maekelae M.R."/>
            <person name="Malavazi I."/>
            <person name="Melin P."/>
            <person name="Meyer V."/>
            <person name="Mielnichuk N."/>
            <person name="Miskei M."/>
            <person name="Molnar A.P."/>
            <person name="Mule G."/>
            <person name="Ngan C.Y."/>
            <person name="Orejas M."/>
            <person name="Orosz E."/>
            <person name="Ouedraogo J.P."/>
            <person name="Overkamp K.M."/>
            <person name="Park H.-S."/>
            <person name="Perrone G."/>
            <person name="Piumi F."/>
            <person name="Punt P.J."/>
            <person name="Ram A.F."/>
            <person name="Ramon A."/>
            <person name="Rauscher S."/>
            <person name="Record E."/>
            <person name="Riano-Pachon D.M."/>
            <person name="Robert V."/>
            <person name="Roehrig J."/>
            <person name="Ruller R."/>
            <person name="Salamov A."/>
            <person name="Salih N.S."/>
            <person name="Samson R.A."/>
            <person name="Sandor E."/>
            <person name="Sanguinetti M."/>
            <person name="Schuetze T."/>
            <person name="Sepcic K."/>
            <person name="Shelest E."/>
            <person name="Sherlock G."/>
            <person name="Sophianopoulou V."/>
            <person name="Squina F.M."/>
            <person name="Sun H."/>
            <person name="Susca A."/>
            <person name="Todd R.B."/>
            <person name="Tsang A."/>
            <person name="Unkles S.E."/>
            <person name="van de Wiele N."/>
            <person name="van Rossen-Uffink D."/>
            <person name="Oliveira J.V."/>
            <person name="Vesth T.C."/>
            <person name="Visser J."/>
            <person name="Yu J.-H."/>
            <person name="Zhou M."/>
            <person name="Andersen M.R."/>
            <person name="Archer D.B."/>
            <person name="Baker S.E."/>
            <person name="Benoit I."/>
            <person name="Brakhage A.A."/>
            <person name="Braus G.H."/>
            <person name="Fischer R."/>
            <person name="Frisvad J.C."/>
            <person name="Goldman G.H."/>
            <person name="Houbraken J."/>
            <person name="Oakley B."/>
            <person name="Pocsi I."/>
            <person name="Scazzocchio C."/>
            <person name="Seiboth B."/>
            <person name="vanKuyk P.A."/>
            <person name="Wortman J."/>
            <person name="Dyer P.S."/>
            <person name="Grigoriev I.V."/>
        </authorList>
    </citation>
    <scope>NUCLEOTIDE SEQUENCE [LARGE SCALE GENOMIC DNA]</scope>
    <source>
        <strain evidence="8">DTO 134E9</strain>
    </source>
</reference>
<dbReference type="CDD" id="cd09597">
    <property type="entry name" value="M4_TLP"/>
    <property type="match status" value="1"/>
</dbReference>
<evidence type="ECO:0000313" key="7">
    <source>
        <dbReference type="EMBL" id="OJJ32208.1"/>
    </source>
</evidence>
<feature type="domain" description="Peptidase M4 C-terminal" evidence="6">
    <location>
        <begin position="192"/>
        <end position="345"/>
    </location>
</feature>
<evidence type="ECO:0000256" key="5">
    <source>
        <dbReference type="ARBA" id="ARBA00023049"/>
    </source>
</evidence>
<dbReference type="PRINTS" id="PR00730">
    <property type="entry name" value="THERMOLYSIN"/>
</dbReference>
<keyword evidence="8" id="KW-1185">Reference proteome</keyword>
<dbReference type="PANTHER" id="PTHR43579">
    <property type="match status" value="1"/>
</dbReference>
<dbReference type="InterPro" id="IPR001570">
    <property type="entry name" value="Peptidase_M4_C_domain"/>
</dbReference>
<dbReference type="VEuPathDB" id="FungiDB:ASPWEDRAFT_175507"/>
<dbReference type="InterPro" id="IPR023612">
    <property type="entry name" value="Peptidase_M4"/>
</dbReference>
<dbReference type="GO" id="GO:0006508">
    <property type="term" value="P:proteolysis"/>
    <property type="evidence" value="ECO:0007669"/>
    <property type="project" value="UniProtKB-KW"/>
</dbReference>
<dbReference type="EMBL" id="KV878215">
    <property type="protein sequence ID" value="OJJ32208.1"/>
    <property type="molecule type" value="Genomic_DNA"/>
</dbReference>
<keyword evidence="5" id="KW-0482">Metalloprotease</keyword>